<dbReference type="AlphaFoldDB" id="A0AA40EC18"/>
<evidence type="ECO:0000313" key="2">
    <source>
        <dbReference type="Proteomes" id="UP001172102"/>
    </source>
</evidence>
<keyword evidence="2" id="KW-1185">Reference proteome</keyword>
<sequence>MTLGSKPAFLSSALWSIFWEPGVDSNLVSPWCDPIVKVIMSLIDRDDLEVLDHLMALRRPNLAPLWYGVVACRQMKIIKAIVPFLERLQTPMPWRPIPEVAAWTTSPQYFMDLGGSCPYINQETGEVSRLDVWRLRHECWDAEPEGIFQGLREFIATLMLGGDNWDLRAHAVRKSGRASWSVIHVECCAICAKACKWLGRKRTQSQTGQA</sequence>
<comment type="caution">
    <text evidence="1">The sequence shown here is derived from an EMBL/GenBank/DDBJ whole genome shotgun (WGS) entry which is preliminary data.</text>
</comment>
<accession>A0AA40EC18</accession>
<proteinExistence type="predicted"/>
<dbReference type="Proteomes" id="UP001172102">
    <property type="component" value="Unassembled WGS sequence"/>
</dbReference>
<reference evidence="1" key="1">
    <citation type="submission" date="2023-06" db="EMBL/GenBank/DDBJ databases">
        <title>Genome-scale phylogeny and comparative genomics of the fungal order Sordariales.</title>
        <authorList>
            <consortium name="Lawrence Berkeley National Laboratory"/>
            <person name="Hensen N."/>
            <person name="Bonometti L."/>
            <person name="Westerberg I."/>
            <person name="Brannstrom I.O."/>
            <person name="Guillou S."/>
            <person name="Cros-Aarteil S."/>
            <person name="Calhoun S."/>
            <person name="Haridas S."/>
            <person name="Kuo A."/>
            <person name="Mondo S."/>
            <person name="Pangilinan J."/>
            <person name="Riley R."/>
            <person name="Labutti K."/>
            <person name="Andreopoulos B."/>
            <person name="Lipzen A."/>
            <person name="Chen C."/>
            <person name="Yanf M."/>
            <person name="Daum C."/>
            <person name="Ng V."/>
            <person name="Clum A."/>
            <person name="Steindorff A."/>
            <person name="Ohm R."/>
            <person name="Martin F."/>
            <person name="Silar P."/>
            <person name="Natvig D."/>
            <person name="Lalanne C."/>
            <person name="Gautier V."/>
            <person name="Ament-Velasquez S.L."/>
            <person name="Kruys A."/>
            <person name="Hutchinson M.I."/>
            <person name="Powell A.J."/>
            <person name="Barry K."/>
            <person name="Miller A.N."/>
            <person name="Grigoriev I.V."/>
            <person name="Debuchy R."/>
            <person name="Gladieux P."/>
            <person name="Thoren M.H."/>
            <person name="Johannesson H."/>
        </authorList>
    </citation>
    <scope>NUCLEOTIDE SEQUENCE</scope>
    <source>
        <strain evidence="1">SMH4607-1</strain>
    </source>
</reference>
<organism evidence="1 2">
    <name type="scientific">Lasiosphaeris hirsuta</name>
    <dbReference type="NCBI Taxonomy" id="260670"/>
    <lineage>
        <taxon>Eukaryota</taxon>
        <taxon>Fungi</taxon>
        <taxon>Dikarya</taxon>
        <taxon>Ascomycota</taxon>
        <taxon>Pezizomycotina</taxon>
        <taxon>Sordariomycetes</taxon>
        <taxon>Sordariomycetidae</taxon>
        <taxon>Sordariales</taxon>
        <taxon>Lasiosphaeriaceae</taxon>
        <taxon>Lasiosphaeris</taxon>
    </lineage>
</organism>
<evidence type="ECO:0000313" key="1">
    <source>
        <dbReference type="EMBL" id="KAK0731871.1"/>
    </source>
</evidence>
<name>A0AA40EC18_9PEZI</name>
<dbReference type="EMBL" id="JAUKUA010000001">
    <property type="protein sequence ID" value="KAK0731871.1"/>
    <property type="molecule type" value="Genomic_DNA"/>
</dbReference>
<gene>
    <name evidence="1" type="ORF">B0H67DRAFT_89507</name>
</gene>
<protein>
    <submittedName>
        <fullName evidence="1">Uncharacterized protein</fullName>
    </submittedName>
</protein>